<protein>
    <submittedName>
        <fullName evidence="1">Uncharacterized protein</fullName>
    </submittedName>
</protein>
<name>A0A2W0H651_9BACI</name>
<keyword evidence="2" id="KW-1185">Reference proteome</keyword>
<accession>A0A2W0H651</accession>
<gene>
    <name evidence="1" type="ORF">CR205_17485</name>
</gene>
<dbReference type="AlphaFoldDB" id="A0A2W0H651"/>
<sequence length="105" mass="11800">MCGWTAWLFTFFNKLWKNVFYSAAGRRFPRASLQPPQENHPAGSSGDAISAGVTALRFMQLVTCEKLKVQPVAELLLSVHIQPSKKDCTAQLPVQPFTKLYIFVK</sequence>
<proteinExistence type="predicted"/>
<dbReference type="EMBL" id="PDOF01000003">
    <property type="protein sequence ID" value="PYZ96156.1"/>
    <property type="molecule type" value="Genomic_DNA"/>
</dbReference>
<organism evidence="1 2">
    <name type="scientific">Alteribacter lacisalsi</name>
    <dbReference type="NCBI Taxonomy" id="2045244"/>
    <lineage>
        <taxon>Bacteria</taxon>
        <taxon>Bacillati</taxon>
        <taxon>Bacillota</taxon>
        <taxon>Bacilli</taxon>
        <taxon>Bacillales</taxon>
        <taxon>Bacillaceae</taxon>
        <taxon>Alteribacter</taxon>
    </lineage>
</organism>
<dbReference type="Proteomes" id="UP000248066">
    <property type="component" value="Unassembled WGS sequence"/>
</dbReference>
<evidence type="ECO:0000313" key="2">
    <source>
        <dbReference type="Proteomes" id="UP000248066"/>
    </source>
</evidence>
<reference evidence="1 2" key="1">
    <citation type="submission" date="2017-10" db="EMBL/GenBank/DDBJ databases">
        <title>Bacillus sp. nov., a halophilic bacterium isolated from a Yangshapao Lake.</title>
        <authorList>
            <person name="Wang H."/>
        </authorList>
    </citation>
    <scope>NUCLEOTIDE SEQUENCE [LARGE SCALE GENOMIC DNA]</scope>
    <source>
        <strain evidence="1 2">YSP-3</strain>
    </source>
</reference>
<comment type="caution">
    <text evidence="1">The sequence shown here is derived from an EMBL/GenBank/DDBJ whole genome shotgun (WGS) entry which is preliminary data.</text>
</comment>
<evidence type="ECO:0000313" key="1">
    <source>
        <dbReference type="EMBL" id="PYZ96156.1"/>
    </source>
</evidence>